<dbReference type="SMART" id="SM00490">
    <property type="entry name" value="HELICc"/>
    <property type="match status" value="1"/>
</dbReference>
<dbReference type="PANTHER" id="PTHR47964">
    <property type="entry name" value="ATP-DEPENDENT DNA HELICASE HOMOLOG RECG, CHLOROPLASTIC"/>
    <property type="match status" value="1"/>
</dbReference>
<dbReference type="PROSITE" id="PS51192">
    <property type="entry name" value="HELICASE_ATP_BIND_1"/>
    <property type="match status" value="1"/>
</dbReference>
<evidence type="ECO:0000256" key="8">
    <source>
        <dbReference type="SAM" id="MobiDB-lite"/>
    </source>
</evidence>
<keyword evidence="5" id="KW-0067">ATP-binding</keyword>
<feature type="chain" id="PRO_5003264694" description="Helicase ATP-binding domain-containing protein" evidence="9">
    <location>
        <begin position="24"/>
        <end position="863"/>
    </location>
</feature>
<dbReference type="SMART" id="SM00487">
    <property type="entry name" value="DEXDc"/>
    <property type="match status" value="1"/>
</dbReference>
<dbReference type="InterPro" id="IPR027417">
    <property type="entry name" value="P-loop_NTPase"/>
</dbReference>
<feature type="domain" description="Helicase ATP-binding" evidence="10">
    <location>
        <begin position="264"/>
        <end position="422"/>
    </location>
</feature>
<sequence length="863" mass="92515">MAAKTAAAAAWFALALLAGTCSPFTMPRHGHRRHQRRGAAVGEQEVEQKPIVRTAAGALQVGRSEIQTLVFEGDYVVHYERGVCQYAGRLQERDDDDGDGGGDGELPILLRFADRTVALEHREASRLTRLRGSDETVAVRSSELFQPADGPAAAAPPPSLGSENVGGSPSTSGPRLSKWSKPEVWRGKRDRAEAASRDHARDLLTLAAARSSRSRDACAPFDDEAAALLEAGLGYELTAGQRQCWEDVEEDMCRRLAPMDRLVGFGKTELAVRAAALAVKSGRQVAILAPTTVLAQQHYKVFRRRLEPLGITVEFLRSPSRKYVDEATGKKASSAKECRRVREQVASGRCGVCVGTHALLSPKQVWHTLGLAVIDEEQRFGVRQKERLKAACVDVDVLTLSATPIPRTLGAALAGLRDTSELPDPPPGRGETSSLVARDQPGRKEDDYFLTAILEKELARGGQCFYVVPRIADVPAARRRLLGALRAIGHPAAARVDAPGEPDDDDDAEDPSGGAIAVAHGRVDDPAAVVADFAAGDNETRPVLLATTLVENCVENGLDLPRCNTIVIQDAHRFGLASLHQLRGRVGRGERKALAVFLYPRDGATTDAAAARLRAVADVDAKSGPELARRDLEIRGAGALLGTRQSGRASRDVGDEMYAKLLVEELERLRALDVRPADRGCDASHLPAAALLEQRAAGDADAEAALARVRGAPTLEACQRAARAAKAALGPDAAKLAVKLRFLELHGARLGFESAALEARAYNDLTTPHGLLRAPRLNPKTWTLLRREVPEGSRSSLRFDETTATVEVVRLGALKPAQQVDFLLEAVLHMAGFLDRVAQVHATDAAGEKKADEAAEAPAAVAR</sequence>
<feature type="compositionally biased region" description="Basic and acidic residues" evidence="8">
    <location>
        <begin position="180"/>
        <end position="193"/>
    </location>
</feature>
<evidence type="ECO:0000256" key="2">
    <source>
        <dbReference type="ARBA" id="ARBA00022763"/>
    </source>
</evidence>
<evidence type="ECO:0000256" key="5">
    <source>
        <dbReference type="ARBA" id="ARBA00022840"/>
    </source>
</evidence>
<evidence type="ECO:0000313" key="11">
    <source>
        <dbReference type="EMBL" id="EGB05389.1"/>
    </source>
</evidence>
<keyword evidence="7" id="KW-0234">DNA repair</keyword>
<accession>F0YHN8</accession>
<dbReference type="InterPro" id="IPR011545">
    <property type="entry name" value="DEAD/DEAH_box_helicase_dom"/>
</dbReference>
<dbReference type="Pfam" id="PF00270">
    <property type="entry name" value="DEAD"/>
    <property type="match status" value="1"/>
</dbReference>
<dbReference type="InterPro" id="IPR001650">
    <property type="entry name" value="Helicase_C-like"/>
</dbReference>
<dbReference type="GO" id="GO:0016787">
    <property type="term" value="F:hydrolase activity"/>
    <property type="evidence" value="ECO:0007669"/>
    <property type="project" value="UniProtKB-KW"/>
</dbReference>
<dbReference type="GO" id="GO:0003677">
    <property type="term" value="F:DNA binding"/>
    <property type="evidence" value="ECO:0007669"/>
    <property type="project" value="UniProtKB-KW"/>
</dbReference>
<dbReference type="AlphaFoldDB" id="F0YHN8"/>
<feature type="compositionally biased region" description="Polar residues" evidence="8">
    <location>
        <begin position="161"/>
        <end position="174"/>
    </location>
</feature>
<evidence type="ECO:0000259" key="10">
    <source>
        <dbReference type="PROSITE" id="PS51192"/>
    </source>
</evidence>
<dbReference type="Pfam" id="PF00271">
    <property type="entry name" value="Helicase_C"/>
    <property type="match status" value="1"/>
</dbReference>
<dbReference type="GeneID" id="20225810"/>
<evidence type="ECO:0000313" key="12">
    <source>
        <dbReference type="Proteomes" id="UP000002729"/>
    </source>
</evidence>
<dbReference type="GO" id="GO:0003678">
    <property type="term" value="F:DNA helicase activity"/>
    <property type="evidence" value="ECO:0007669"/>
    <property type="project" value="TreeGrafter"/>
</dbReference>
<dbReference type="InParanoid" id="F0YHN8"/>
<feature type="region of interest" description="Disordered" evidence="8">
    <location>
        <begin position="417"/>
        <end position="440"/>
    </location>
</feature>
<dbReference type="GO" id="GO:0005524">
    <property type="term" value="F:ATP binding"/>
    <property type="evidence" value="ECO:0007669"/>
    <property type="project" value="UniProtKB-KW"/>
</dbReference>
<keyword evidence="1" id="KW-0547">Nucleotide-binding</keyword>
<name>F0YHN8_AURAN</name>
<protein>
    <recommendedName>
        <fullName evidence="10">Helicase ATP-binding domain-containing protein</fullName>
    </recommendedName>
</protein>
<keyword evidence="12" id="KW-1185">Reference proteome</keyword>
<dbReference type="Gene3D" id="3.40.50.300">
    <property type="entry name" value="P-loop containing nucleotide triphosphate hydrolases"/>
    <property type="match status" value="2"/>
</dbReference>
<dbReference type="RefSeq" id="XP_009040034.1">
    <property type="nucleotide sequence ID" value="XM_009041786.1"/>
</dbReference>
<dbReference type="InterPro" id="IPR014001">
    <property type="entry name" value="Helicase_ATP-bd"/>
</dbReference>
<evidence type="ECO:0000256" key="9">
    <source>
        <dbReference type="SAM" id="SignalP"/>
    </source>
</evidence>
<evidence type="ECO:0000256" key="1">
    <source>
        <dbReference type="ARBA" id="ARBA00022741"/>
    </source>
</evidence>
<keyword evidence="6" id="KW-0238">DNA-binding</keyword>
<organism evidence="12">
    <name type="scientific">Aureococcus anophagefferens</name>
    <name type="common">Harmful bloom alga</name>
    <dbReference type="NCBI Taxonomy" id="44056"/>
    <lineage>
        <taxon>Eukaryota</taxon>
        <taxon>Sar</taxon>
        <taxon>Stramenopiles</taxon>
        <taxon>Ochrophyta</taxon>
        <taxon>Pelagophyceae</taxon>
        <taxon>Pelagomonadales</taxon>
        <taxon>Pelagomonadaceae</taxon>
        <taxon>Aureococcus</taxon>
    </lineage>
</organism>
<evidence type="ECO:0000256" key="3">
    <source>
        <dbReference type="ARBA" id="ARBA00022801"/>
    </source>
</evidence>
<keyword evidence="3" id="KW-0378">Hydrolase</keyword>
<keyword evidence="2" id="KW-0227">DNA damage</keyword>
<dbReference type="PANTHER" id="PTHR47964:SF1">
    <property type="entry name" value="ATP-DEPENDENT DNA HELICASE HOMOLOG RECG, CHLOROPLASTIC"/>
    <property type="match status" value="1"/>
</dbReference>
<dbReference type="Proteomes" id="UP000002729">
    <property type="component" value="Unassembled WGS sequence"/>
</dbReference>
<evidence type="ECO:0000256" key="6">
    <source>
        <dbReference type="ARBA" id="ARBA00023125"/>
    </source>
</evidence>
<dbReference type="GO" id="GO:0006281">
    <property type="term" value="P:DNA repair"/>
    <property type="evidence" value="ECO:0007669"/>
    <property type="project" value="UniProtKB-KW"/>
</dbReference>
<proteinExistence type="predicted"/>
<feature type="region of interest" description="Disordered" evidence="8">
    <location>
        <begin position="493"/>
        <end position="515"/>
    </location>
</feature>
<reference evidence="11 12" key="1">
    <citation type="journal article" date="2011" name="Proc. Natl. Acad. Sci. U.S.A.">
        <title>Niche of harmful alga Aureococcus anophagefferens revealed through ecogenomics.</title>
        <authorList>
            <person name="Gobler C.J."/>
            <person name="Berry D.L."/>
            <person name="Dyhrman S.T."/>
            <person name="Wilhelm S.W."/>
            <person name="Salamov A."/>
            <person name="Lobanov A.V."/>
            <person name="Zhang Y."/>
            <person name="Collier J.L."/>
            <person name="Wurch L.L."/>
            <person name="Kustka A.B."/>
            <person name="Dill B.D."/>
            <person name="Shah M."/>
            <person name="VerBerkmoes N.C."/>
            <person name="Kuo A."/>
            <person name="Terry A."/>
            <person name="Pangilinan J."/>
            <person name="Lindquist E.A."/>
            <person name="Lucas S."/>
            <person name="Paulsen I.T."/>
            <person name="Hattenrath-Lehmann T.K."/>
            <person name="Talmage S.C."/>
            <person name="Walker E.A."/>
            <person name="Koch F."/>
            <person name="Burson A.M."/>
            <person name="Marcoval M.A."/>
            <person name="Tang Y.Z."/>
            <person name="Lecleir G.R."/>
            <person name="Coyne K.J."/>
            <person name="Berg G.M."/>
            <person name="Bertrand E.M."/>
            <person name="Saito M.A."/>
            <person name="Gladyshev V.N."/>
            <person name="Grigoriev I.V."/>
        </authorList>
    </citation>
    <scope>NUCLEOTIDE SEQUENCE [LARGE SCALE GENOMIC DNA]</scope>
    <source>
        <strain evidence="12">CCMP 1984</strain>
    </source>
</reference>
<dbReference type="KEGG" id="aaf:AURANDRAFT_66466"/>
<dbReference type="EMBL" id="GL833142">
    <property type="protein sequence ID" value="EGB05389.1"/>
    <property type="molecule type" value="Genomic_DNA"/>
</dbReference>
<dbReference type="InterPro" id="IPR047112">
    <property type="entry name" value="RecG/Mfd"/>
</dbReference>
<gene>
    <name evidence="11" type="ORF">AURANDRAFT_66466</name>
</gene>
<evidence type="ECO:0000256" key="4">
    <source>
        <dbReference type="ARBA" id="ARBA00022806"/>
    </source>
</evidence>
<feature type="signal peptide" evidence="9">
    <location>
        <begin position="1"/>
        <end position="23"/>
    </location>
</feature>
<feature type="region of interest" description="Disordered" evidence="8">
    <location>
        <begin position="142"/>
        <end position="193"/>
    </location>
</feature>
<keyword evidence="9" id="KW-0732">Signal</keyword>
<evidence type="ECO:0000256" key="7">
    <source>
        <dbReference type="ARBA" id="ARBA00023204"/>
    </source>
</evidence>
<dbReference type="SUPFAM" id="SSF52540">
    <property type="entry name" value="P-loop containing nucleoside triphosphate hydrolases"/>
    <property type="match status" value="2"/>
</dbReference>
<dbReference type="OrthoDB" id="416741at2759"/>
<keyword evidence="4" id="KW-0347">Helicase</keyword>
<feature type="compositionally biased region" description="Acidic residues" evidence="8">
    <location>
        <begin position="500"/>
        <end position="510"/>
    </location>
</feature>
<dbReference type="eggNOG" id="KOG0344">
    <property type="taxonomic scope" value="Eukaryota"/>
</dbReference>